<protein>
    <recommendedName>
        <fullName evidence="1">ASCH domain-containing protein</fullName>
    </recommendedName>
</protein>
<accession>W4Q0B1</accession>
<dbReference type="EMBL" id="BAUT01000009">
    <property type="protein sequence ID" value="GAE25385.1"/>
    <property type="molecule type" value="Genomic_DNA"/>
</dbReference>
<reference evidence="2" key="1">
    <citation type="journal article" date="2014" name="Genome Announc.">
        <title>Draft Genome Sequences of Three Alkaliphilic Bacillus Strains, Bacillus wakoensis JCM 9140T, Bacillus akibai JCM 9157T, and Bacillus hemicellulosilyticus JCM 9152T.</title>
        <authorList>
            <person name="Yuki M."/>
            <person name="Oshima K."/>
            <person name="Suda W."/>
            <person name="Oshida Y."/>
            <person name="Kitamura K."/>
            <person name="Iida T."/>
            <person name="Hattori M."/>
            <person name="Ohkuma M."/>
        </authorList>
    </citation>
    <scope>NUCLEOTIDE SEQUENCE [LARGE SCALE GENOMIC DNA]</scope>
    <source>
        <strain evidence="2">JCM 9140</strain>
    </source>
</reference>
<dbReference type="PIRSF" id="PIRSF021320">
    <property type="entry name" value="DUF984"/>
    <property type="match status" value="1"/>
</dbReference>
<feature type="domain" description="ASCH" evidence="1">
    <location>
        <begin position="28"/>
        <end position="151"/>
    </location>
</feature>
<comment type="caution">
    <text evidence="2">The sequence shown here is derived from an EMBL/GenBank/DDBJ whole genome shotgun (WGS) entry which is preliminary data.</text>
</comment>
<dbReference type="RefSeq" id="WP_034743716.1">
    <property type="nucleotide sequence ID" value="NZ_BAUT01000009.1"/>
</dbReference>
<dbReference type="Pfam" id="PF04266">
    <property type="entry name" value="ASCH"/>
    <property type="match status" value="1"/>
</dbReference>
<gene>
    <name evidence="2" type="ORF">JCM9140_1376</name>
</gene>
<dbReference type="Proteomes" id="UP000018890">
    <property type="component" value="Unassembled WGS sequence"/>
</dbReference>
<dbReference type="SUPFAM" id="SSF88697">
    <property type="entry name" value="PUA domain-like"/>
    <property type="match status" value="1"/>
</dbReference>
<dbReference type="SMART" id="SM01022">
    <property type="entry name" value="ASCH"/>
    <property type="match status" value="1"/>
</dbReference>
<dbReference type="InterPro" id="IPR015947">
    <property type="entry name" value="PUA-like_sf"/>
</dbReference>
<keyword evidence="3" id="KW-1185">Reference proteome</keyword>
<dbReference type="PANTHER" id="PTHR39203">
    <property type="entry name" value="CYTOPLASMIC PROTEIN-RELATED"/>
    <property type="match status" value="1"/>
</dbReference>
<dbReference type="CDD" id="cd06553">
    <property type="entry name" value="ASCH_Ef3133_like"/>
    <property type="match status" value="1"/>
</dbReference>
<dbReference type="InterPro" id="IPR007374">
    <property type="entry name" value="ASCH_domain"/>
</dbReference>
<evidence type="ECO:0000313" key="3">
    <source>
        <dbReference type="Proteomes" id="UP000018890"/>
    </source>
</evidence>
<organism evidence="2 3">
    <name type="scientific">Halalkalibacter wakoensis JCM 9140</name>
    <dbReference type="NCBI Taxonomy" id="1236970"/>
    <lineage>
        <taxon>Bacteria</taxon>
        <taxon>Bacillati</taxon>
        <taxon>Bacillota</taxon>
        <taxon>Bacilli</taxon>
        <taxon>Bacillales</taxon>
        <taxon>Bacillaceae</taxon>
        <taxon>Halalkalibacter</taxon>
    </lineage>
</organism>
<proteinExistence type="predicted"/>
<dbReference type="STRING" id="1236970.JCM9140_1376"/>
<sequence>MKNESITQMWEDFRKMNPNTAEKTYTAWAFGASKEMADDLANLVLQGKKTATASNYTLYELENEELPYPGLINIILDGDGQAIAVAETTSVEVVPFNEVTKEHAYLEGEGDRSLQHWREVHEAFFKNEFEAIKKDFHDQIPVVCERFKVLFKRKM</sequence>
<evidence type="ECO:0000259" key="1">
    <source>
        <dbReference type="SMART" id="SM01022"/>
    </source>
</evidence>
<evidence type="ECO:0000313" key="2">
    <source>
        <dbReference type="EMBL" id="GAE25385.1"/>
    </source>
</evidence>
<dbReference type="InterPro" id="IPR009326">
    <property type="entry name" value="DUF984"/>
</dbReference>
<dbReference type="OrthoDB" id="9807542at2"/>
<name>W4Q0B1_9BACI</name>
<dbReference type="Gene3D" id="3.10.400.10">
    <property type="entry name" value="Sulfate adenylyltransferase"/>
    <property type="match status" value="1"/>
</dbReference>
<dbReference type="PANTHER" id="PTHR39203:SF1">
    <property type="entry name" value="CYTOPLASMIC PROTEIN"/>
    <property type="match status" value="1"/>
</dbReference>
<dbReference type="AlphaFoldDB" id="W4Q0B1"/>